<feature type="domain" description="BTB" evidence="1">
    <location>
        <begin position="2"/>
        <end position="78"/>
    </location>
</feature>
<dbReference type="InterPro" id="IPR000210">
    <property type="entry name" value="BTB/POZ_dom"/>
</dbReference>
<dbReference type="EMBL" id="KZ805492">
    <property type="protein sequence ID" value="PVH95548.1"/>
    <property type="molecule type" value="Genomic_DNA"/>
</dbReference>
<gene>
    <name evidence="2" type="ORF">DM02DRAFT_477908</name>
</gene>
<proteinExistence type="predicted"/>
<dbReference type="InterPro" id="IPR011333">
    <property type="entry name" value="SKP1/BTB/POZ_sf"/>
</dbReference>
<dbReference type="STRING" id="97972.A0A2V1DBV6"/>
<organism evidence="2 3">
    <name type="scientific">Periconia macrospinosa</name>
    <dbReference type="NCBI Taxonomy" id="97972"/>
    <lineage>
        <taxon>Eukaryota</taxon>
        <taxon>Fungi</taxon>
        <taxon>Dikarya</taxon>
        <taxon>Ascomycota</taxon>
        <taxon>Pezizomycotina</taxon>
        <taxon>Dothideomycetes</taxon>
        <taxon>Pleosporomycetidae</taxon>
        <taxon>Pleosporales</taxon>
        <taxon>Massarineae</taxon>
        <taxon>Periconiaceae</taxon>
        <taxon>Periconia</taxon>
    </lineage>
</organism>
<dbReference type="Gene3D" id="3.30.710.10">
    <property type="entry name" value="Potassium Channel Kv1.1, Chain A"/>
    <property type="match status" value="1"/>
</dbReference>
<evidence type="ECO:0000313" key="3">
    <source>
        <dbReference type="Proteomes" id="UP000244855"/>
    </source>
</evidence>
<dbReference type="Proteomes" id="UP000244855">
    <property type="component" value="Unassembled WGS sequence"/>
</dbReference>
<evidence type="ECO:0000313" key="2">
    <source>
        <dbReference type="EMBL" id="PVH95548.1"/>
    </source>
</evidence>
<feature type="non-terminal residue" evidence="2">
    <location>
        <position position="216"/>
    </location>
</feature>
<evidence type="ECO:0000259" key="1">
    <source>
        <dbReference type="PROSITE" id="PS50097"/>
    </source>
</evidence>
<sequence length="216" mass="25003">PSDDIIKLVFPKSNGDTDVLNVHRGTLCKSSSFYRKAMQSEWTKLREQPDVMQLRYEDVAVVKDYIRWLYSNNISITSNEAAYATVEKRAEEAEKVFVWLAESYVYGEQILDIDYKNAVMKAIFETQKKFNWNMGPASVRIVYEGTPSVSPLRRLIAERIARSAYDDSKSDVGWMHFVDDYPREALVDALKMTIQVRDRPKGGFVYDVSPYLEEKE</sequence>
<dbReference type="PROSITE" id="PS50097">
    <property type="entry name" value="BTB"/>
    <property type="match status" value="1"/>
</dbReference>
<name>A0A2V1DBV6_9PLEO</name>
<dbReference type="PANTHER" id="PTHR47843:SF2">
    <property type="entry name" value="BTB DOMAIN-CONTAINING PROTEIN"/>
    <property type="match status" value="1"/>
</dbReference>
<dbReference type="OrthoDB" id="3774232at2759"/>
<protein>
    <recommendedName>
        <fullName evidence="1">BTB domain-containing protein</fullName>
    </recommendedName>
</protein>
<dbReference type="PANTHER" id="PTHR47843">
    <property type="entry name" value="BTB DOMAIN-CONTAINING PROTEIN-RELATED"/>
    <property type="match status" value="1"/>
</dbReference>
<feature type="non-terminal residue" evidence="2">
    <location>
        <position position="1"/>
    </location>
</feature>
<keyword evidence="3" id="KW-1185">Reference proteome</keyword>
<dbReference type="AlphaFoldDB" id="A0A2V1DBV6"/>
<accession>A0A2V1DBV6</accession>
<reference evidence="2 3" key="1">
    <citation type="journal article" date="2018" name="Sci. Rep.">
        <title>Comparative genomics provides insights into the lifestyle and reveals functional heterogeneity of dark septate endophytic fungi.</title>
        <authorList>
            <person name="Knapp D.G."/>
            <person name="Nemeth J.B."/>
            <person name="Barry K."/>
            <person name="Hainaut M."/>
            <person name="Henrissat B."/>
            <person name="Johnson J."/>
            <person name="Kuo A."/>
            <person name="Lim J.H.P."/>
            <person name="Lipzen A."/>
            <person name="Nolan M."/>
            <person name="Ohm R.A."/>
            <person name="Tamas L."/>
            <person name="Grigoriev I.V."/>
            <person name="Spatafora J.W."/>
            <person name="Nagy L.G."/>
            <person name="Kovacs G.M."/>
        </authorList>
    </citation>
    <scope>NUCLEOTIDE SEQUENCE [LARGE SCALE GENOMIC DNA]</scope>
    <source>
        <strain evidence="2 3">DSE2036</strain>
    </source>
</reference>